<keyword evidence="4" id="KW-0479">Metal-binding</keyword>
<dbReference type="Gene3D" id="3.40.50.1220">
    <property type="entry name" value="TPP-binding domain"/>
    <property type="match status" value="1"/>
</dbReference>
<dbReference type="GO" id="GO:0046872">
    <property type="term" value="F:metal ion binding"/>
    <property type="evidence" value="ECO:0007669"/>
    <property type="project" value="UniProtKB-KW"/>
</dbReference>
<evidence type="ECO:0000313" key="6">
    <source>
        <dbReference type="EMBL" id="QDS72154.1"/>
    </source>
</evidence>
<dbReference type="Pfam" id="PF02146">
    <property type="entry name" value="SIR2"/>
    <property type="match status" value="1"/>
</dbReference>
<reference evidence="6 7" key="1">
    <citation type="submission" date="2019-07" db="EMBL/GenBank/DDBJ databases">
        <title>Finished genome of Venturia effusa.</title>
        <authorList>
            <person name="Young C.A."/>
            <person name="Cox M.P."/>
            <person name="Ganley A.R.D."/>
            <person name="David W.J."/>
        </authorList>
    </citation>
    <scope>NUCLEOTIDE SEQUENCE [LARGE SCALE GENOMIC DNA]</scope>
    <source>
        <strain evidence="7">albino</strain>
    </source>
</reference>
<evidence type="ECO:0000256" key="3">
    <source>
        <dbReference type="ARBA" id="ARBA00023027"/>
    </source>
</evidence>
<dbReference type="GO" id="GO:0070403">
    <property type="term" value="F:NAD+ binding"/>
    <property type="evidence" value="ECO:0007669"/>
    <property type="project" value="InterPro"/>
</dbReference>
<dbReference type="InterPro" id="IPR029035">
    <property type="entry name" value="DHS-like_NAD/FAD-binding_dom"/>
</dbReference>
<evidence type="ECO:0000313" key="7">
    <source>
        <dbReference type="Proteomes" id="UP000316270"/>
    </source>
</evidence>
<feature type="binding site" evidence="4">
    <location>
        <position position="240"/>
    </location>
    <ligand>
        <name>Zn(2+)</name>
        <dbReference type="ChEBI" id="CHEBI:29105"/>
    </ligand>
</feature>
<feature type="binding site" evidence="4">
    <location>
        <position position="171"/>
    </location>
    <ligand>
        <name>Zn(2+)</name>
        <dbReference type="ChEBI" id="CHEBI:29105"/>
    </ligand>
</feature>
<accession>A0A517L941</accession>
<sequence length="394" mass="43363">MGVIRIPYTDPLPAPRIIPAYANTLSGAINALSQFLLRDRATGTDGRSNDGLGNTLLLTGAGISVASGLADYRGTNGTYTLNKTYRPIYYHEFCHSHQARKRYWARSFLGWTNLEKARPNKAHFACGRLGELGVVKSCITQNVDSFHPIAHPELPTLELHGYLRALTCISCGHSYPRSEFQKELSRLNPAWHEFLMEMLESGALTTEDPQERRMKGLRTNPDGDVDVPNADYQTFRYPPCPKCLASPPEKALNKEEKGRVQVDKDGAWILPSNAGMLKPAVIMFGESIPTAVKEAAEVAVDSADRILVVGSSLATYSAWRLVKRAKERGMPIGILNIGGVRGEEAFFKDLDDDNSDGEAVRISEYADKVLPEVVKIVEETTGFAEHKKAASNEG</sequence>
<keyword evidence="4" id="KW-0862">Zinc</keyword>
<feature type="binding site" evidence="4">
    <location>
        <position position="243"/>
    </location>
    <ligand>
        <name>Zn(2+)</name>
        <dbReference type="ChEBI" id="CHEBI:29105"/>
    </ligand>
</feature>
<comment type="similarity">
    <text evidence="1">Belongs to the sirtuin family. Class I subfamily.</text>
</comment>
<evidence type="ECO:0000259" key="5">
    <source>
        <dbReference type="PROSITE" id="PS50305"/>
    </source>
</evidence>
<dbReference type="EMBL" id="CP042191">
    <property type="protein sequence ID" value="QDS72154.1"/>
    <property type="molecule type" value="Genomic_DNA"/>
</dbReference>
<dbReference type="AlphaFoldDB" id="A0A517L941"/>
<dbReference type="InterPro" id="IPR003000">
    <property type="entry name" value="Sirtuin"/>
</dbReference>
<keyword evidence="7" id="KW-1185">Reference proteome</keyword>
<proteinExistence type="inferred from homology"/>
<dbReference type="SUPFAM" id="SSF52467">
    <property type="entry name" value="DHS-like NAD/FAD-binding domain"/>
    <property type="match status" value="1"/>
</dbReference>
<feature type="domain" description="Deacetylase sirtuin-type" evidence="5">
    <location>
        <begin position="30"/>
        <end position="380"/>
    </location>
</feature>
<name>A0A517L941_9PEZI</name>
<dbReference type="PROSITE" id="PS50305">
    <property type="entry name" value="SIRTUIN"/>
    <property type="match status" value="1"/>
</dbReference>
<evidence type="ECO:0000256" key="1">
    <source>
        <dbReference type="ARBA" id="ARBA00006924"/>
    </source>
</evidence>
<dbReference type="GO" id="GO:0016740">
    <property type="term" value="F:transferase activity"/>
    <property type="evidence" value="ECO:0007669"/>
    <property type="project" value="UniProtKB-KW"/>
</dbReference>
<dbReference type="STRING" id="50376.A0A517L941"/>
<dbReference type="Gene3D" id="3.30.1600.10">
    <property type="entry name" value="SIR2/SIRT2 'Small Domain"/>
    <property type="match status" value="1"/>
</dbReference>
<evidence type="ECO:0000256" key="2">
    <source>
        <dbReference type="ARBA" id="ARBA00022679"/>
    </source>
</evidence>
<dbReference type="Proteomes" id="UP000316270">
    <property type="component" value="Chromosome 7"/>
</dbReference>
<organism evidence="6 7">
    <name type="scientific">Venturia effusa</name>
    <dbReference type="NCBI Taxonomy" id="50376"/>
    <lineage>
        <taxon>Eukaryota</taxon>
        <taxon>Fungi</taxon>
        <taxon>Dikarya</taxon>
        <taxon>Ascomycota</taxon>
        <taxon>Pezizomycotina</taxon>
        <taxon>Dothideomycetes</taxon>
        <taxon>Pleosporomycetidae</taxon>
        <taxon>Venturiales</taxon>
        <taxon>Venturiaceae</taxon>
        <taxon>Venturia</taxon>
    </lineage>
</organism>
<dbReference type="PANTHER" id="PTHR47651">
    <property type="entry name" value="NAD-DEPENDENT HISTONE DEACETYLASE HST4"/>
    <property type="match status" value="1"/>
</dbReference>
<dbReference type="OrthoDB" id="424302at2759"/>
<keyword evidence="2" id="KW-0808">Transferase</keyword>
<feature type="active site" description="Proton acceptor" evidence="4">
    <location>
        <position position="160"/>
    </location>
</feature>
<feature type="binding site" evidence="4">
    <location>
        <position position="168"/>
    </location>
    <ligand>
        <name>Zn(2+)</name>
        <dbReference type="ChEBI" id="CHEBI:29105"/>
    </ligand>
</feature>
<dbReference type="InterPro" id="IPR026590">
    <property type="entry name" value="Ssirtuin_cat_dom"/>
</dbReference>
<dbReference type="InterPro" id="IPR026591">
    <property type="entry name" value="Sirtuin_cat_small_dom_sf"/>
</dbReference>
<dbReference type="PANTHER" id="PTHR47651:SF17">
    <property type="entry name" value="DEACETYLASE SIRTUIN-TYPE DOMAIN-CONTAINING PROTEIN"/>
    <property type="match status" value="1"/>
</dbReference>
<evidence type="ECO:0000256" key="4">
    <source>
        <dbReference type="PROSITE-ProRule" id="PRU00236"/>
    </source>
</evidence>
<keyword evidence="3" id="KW-0520">NAD</keyword>
<protein>
    <recommendedName>
        <fullName evidence="5">Deacetylase sirtuin-type domain-containing protein</fullName>
    </recommendedName>
</protein>
<gene>
    <name evidence="6" type="ORF">FKW77_004420</name>
</gene>